<keyword evidence="2" id="KW-1185">Reference proteome</keyword>
<name>A0ABV0ZX96_9TELE</name>
<sequence>CCFLPSGWSINPCVNRHKCVKNWSIIENFTKSGTLKMDSEAKASIFNHSL</sequence>
<protein>
    <submittedName>
        <fullName evidence="1">Uncharacterized protein</fullName>
    </submittedName>
</protein>
<gene>
    <name evidence="1" type="ORF">AMECASPLE_013852</name>
</gene>
<evidence type="ECO:0000313" key="1">
    <source>
        <dbReference type="EMBL" id="MEQ2310883.1"/>
    </source>
</evidence>
<feature type="non-terminal residue" evidence="1">
    <location>
        <position position="1"/>
    </location>
</feature>
<evidence type="ECO:0000313" key="2">
    <source>
        <dbReference type="Proteomes" id="UP001469553"/>
    </source>
</evidence>
<dbReference type="Proteomes" id="UP001469553">
    <property type="component" value="Unassembled WGS sequence"/>
</dbReference>
<accession>A0ABV0ZX96</accession>
<proteinExistence type="predicted"/>
<organism evidence="1 2">
    <name type="scientific">Ameca splendens</name>
    <dbReference type="NCBI Taxonomy" id="208324"/>
    <lineage>
        <taxon>Eukaryota</taxon>
        <taxon>Metazoa</taxon>
        <taxon>Chordata</taxon>
        <taxon>Craniata</taxon>
        <taxon>Vertebrata</taxon>
        <taxon>Euteleostomi</taxon>
        <taxon>Actinopterygii</taxon>
        <taxon>Neopterygii</taxon>
        <taxon>Teleostei</taxon>
        <taxon>Neoteleostei</taxon>
        <taxon>Acanthomorphata</taxon>
        <taxon>Ovalentaria</taxon>
        <taxon>Atherinomorphae</taxon>
        <taxon>Cyprinodontiformes</taxon>
        <taxon>Goodeidae</taxon>
        <taxon>Ameca</taxon>
    </lineage>
</organism>
<dbReference type="EMBL" id="JAHRIP010076155">
    <property type="protein sequence ID" value="MEQ2310883.1"/>
    <property type="molecule type" value="Genomic_DNA"/>
</dbReference>
<reference evidence="1 2" key="1">
    <citation type="submission" date="2021-06" db="EMBL/GenBank/DDBJ databases">
        <authorList>
            <person name="Palmer J.M."/>
        </authorList>
    </citation>
    <scope>NUCLEOTIDE SEQUENCE [LARGE SCALE GENOMIC DNA]</scope>
    <source>
        <strain evidence="1 2">AS_MEX2019</strain>
        <tissue evidence="1">Muscle</tissue>
    </source>
</reference>
<comment type="caution">
    <text evidence="1">The sequence shown here is derived from an EMBL/GenBank/DDBJ whole genome shotgun (WGS) entry which is preliminary data.</text>
</comment>